<dbReference type="AlphaFoldDB" id="G3GZ77"/>
<evidence type="ECO:0000313" key="2">
    <source>
        <dbReference type="Proteomes" id="UP000001075"/>
    </source>
</evidence>
<gene>
    <name evidence="1" type="ORF">I79_003108</name>
</gene>
<reference evidence="2" key="1">
    <citation type="journal article" date="2011" name="Nat. Biotechnol.">
        <title>The genomic sequence of the Chinese hamster ovary (CHO)-K1 cell line.</title>
        <authorList>
            <person name="Xu X."/>
            <person name="Nagarajan H."/>
            <person name="Lewis N.E."/>
            <person name="Pan S."/>
            <person name="Cai Z."/>
            <person name="Liu X."/>
            <person name="Chen W."/>
            <person name="Xie M."/>
            <person name="Wang W."/>
            <person name="Hammond S."/>
            <person name="Andersen M.R."/>
            <person name="Neff N."/>
            <person name="Passarelli B."/>
            <person name="Koh W."/>
            <person name="Fan H.C."/>
            <person name="Wang J."/>
            <person name="Gui Y."/>
            <person name="Lee K.H."/>
            <person name="Betenbaugh M.J."/>
            <person name="Quake S.R."/>
            <person name="Famili I."/>
            <person name="Palsson B.O."/>
            <person name="Wang J."/>
        </authorList>
    </citation>
    <scope>NUCLEOTIDE SEQUENCE [LARGE SCALE GENOMIC DNA]</scope>
    <source>
        <strain evidence="2">CHO K1 cell line</strain>
    </source>
</reference>
<proteinExistence type="predicted"/>
<name>G3GZ77_CRIGR</name>
<protein>
    <submittedName>
        <fullName evidence="1">Uncharacterized protein</fullName>
    </submittedName>
</protein>
<dbReference type="InParanoid" id="G3GZ77"/>
<dbReference type="EMBL" id="JH000073">
    <property type="protein sequence ID" value="EGV98159.1"/>
    <property type="molecule type" value="Genomic_DNA"/>
</dbReference>
<accession>G3GZ77</accession>
<dbReference type="Proteomes" id="UP000001075">
    <property type="component" value="Unassembled WGS sequence"/>
</dbReference>
<organism evidence="1 2">
    <name type="scientific">Cricetulus griseus</name>
    <name type="common">Chinese hamster</name>
    <name type="synonym">Cricetulus barabensis griseus</name>
    <dbReference type="NCBI Taxonomy" id="10029"/>
    <lineage>
        <taxon>Eukaryota</taxon>
        <taxon>Metazoa</taxon>
        <taxon>Chordata</taxon>
        <taxon>Craniata</taxon>
        <taxon>Vertebrata</taxon>
        <taxon>Euteleostomi</taxon>
        <taxon>Mammalia</taxon>
        <taxon>Eutheria</taxon>
        <taxon>Euarchontoglires</taxon>
        <taxon>Glires</taxon>
        <taxon>Rodentia</taxon>
        <taxon>Myomorpha</taxon>
        <taxon>Muroidea</taxon>
        <taxon>Cricetidae</taxon>
        <taxon>Cricetinae</taxon>
        <taxon>Cricetulus</taxon>
    </lineage>
</organism>
<sequence>MVKRQMQIIGHCAIIFGGWKDDIGNKVLASKQENLNLIPEPVLDKIQVRRANGEGLENEWDCGA</sequence>
<evidence type="ECO:0000313" key="1">
    <source>
        <dbReference type="EMBL" id="EGV98159.1"/>
    </source>
</evidence>